<dbReference type="Proteomes" id="UP001168821">
    <property type="component" value="Unassembled WGS sequence"/>
</dbReference>
<dbReference type="Pfam" id="PF12796">
    <property type="entry name" value="Ank_2"/>
    <property type="match status" value="3"/>
</dbReference>
<dbReference type="EMBL" id="JALNTZ010000008">
    <property type="protein sequence ID" value="KAJ3644275.1"/>
    <property type="molecule type" value="Genomic_DNA"/>
</dbReference>
<feature type="repeat" description="ANK" evidence="3">
    <location>
        <begin position="233"/>
        <end position="265"/>
    </location>
</feature>
<evidence type="ECO:0000256" key="1">
    <source>
        <dbReference type="ARBA" id="ARBA00022737"/>
    </source>
</evidence>
<evidence type="ECO:0000313" key="5">
    <source>
        <dbReference type="Proteomes" id="UP001168821"/>
    </source>
</evidence>
<dbReference type="SMART" id="SM00248">
    <property type="entry name" value="ANK"/>
    <property type="match status" value="8"/>
</dbReference>
<feature type="repeat" description="ANK" evidence="3">
    <location>
        <begin position="298"/>
        <end position="330"/>
    </location>
</feature>
<dbReference type="Gene3D" id="1.25.40.20">
    <property type="entry name" value="Ankyrin repeat-containing domain"/>
    <property type="match status" value="3"/>
</dbReference>
<accession>A0AA38HUJ2</accession>
<evidence type="ECO:0008006" key="6">
    <source>
        <dbReference type="Google" id="ProtNLM"/>
    </source>
</evidence>
<dbReference type="Pfam" id="PF00023">
    <property type="entry name" value="Ank"/>
    <property type="match status" value="1"/>
</dbReference>
<evidence type="ECO:0000256" key="2">
    <source>
        <dbReference type="ARBA" id="ARBA00023043"/>
    </source>
</evidence>
<dbReference type="InterPro" id="IPR036770">
    <property type="entry name" value="Ankyrin_rpt-contain_sf"/>
</dbReference>
<protein>
    <recommendedName>
        <fullName evidence="6">Ankyrin repeat domain-containing protein 29</fullName>
    </recommendedName>
</protein>
<evidence type="ECO:0000313" key="4">
    <source>
        <dbReference type="EMBL" id="KAJ3644275.1"/>
    </source>
</evidence>
<gene>
    <name evidence="4" type="ORF">Zmor_026941</name>
</gene>
<feature type="repeat" description="ANK" evidence="3">
    <location>
        <begin position="200"/>
        <end position="232"/>
    </location>
</feature>
<feature type="repeat" description="ANK" evidence="3">
    <location>
        <begin position="134"/>
        <end position="166"/>
    </location>
</feature>
<organism evidence="4 5">
    <name type="scientific">Zophobas morio</name>
    <dbReference type="NCBI Taxonomy" id="2755281"/>
    <lineage>
        <taxon>Eukaryota</taxon>
        <taxon>Metazoa</taxon>
        <taxon>Ecdysozoa</taxon>
        <taxon>Arthropoda</taxon>
        <taxon>Hexapoda</taxon>
        <taxon>Insecta</taxon>
        <taxon>Pterygota</taxon>
        <taxon>Neoptera</taxon>
        <taxon>Endopterygota</taxon>
        <taxon>Coleoptera</taxon>
        <taxon>Polyphaga</taxon>
        <taxon>Cucujiformia</taxon>
        <taxon>Tenebrionidae</taxon>
        <taxon>Zophobas</taxon>
    </lineage>
</organism>
<dbReference type="SUPFAM" id="SSF48403">
    <property type="entry name" value="Ankyrin repeat"/>
    <property type="match status" value="1"/>
</dbReference>
<dbReference type="InterPro" id="IPR002110">
    <property type="entry name" value="Ankyrin_rpt"/>
</dbReference>
<keyword evidence="2 3" id="KW-0040">ANK repeat</keyword>
<sequence length="362" mass="38539">MARAPIDSKASSIFASKCSKSNTWRNSDAVCIRKSDRSARSARKHGAFLVTILGQDGIRMSLKKESLSDVQLHLAALNGDLLLLKRILDSGKVHVDSRDKEGTTPLILASANGHFDCVQELLEQGADPKAKRITGTTPLFFAAQGGHLDVVNILLDKGAPLDSASVDGGSPLFVACQCGHMDVVKELVKRGAKVNTHMKDKATPLFIAAQNGHYKVLVFLLAQGAIVDASRTDGATPLWISAQMGHDHIVAQLLRAGARVDAARYDGATAIFKASHKGHSAVVGELLKYKPSLGLLSNGESALHAAALSGSLPVCKQLIAASADPNLKNQEGFSPAEVAQRHRHSTVSDYLRNCANRQLPAK</sequence>
<dbReference type="PROSITE" id="PS50088">
    <property type="entry name" value="ANK_REPEAT"/>
    <property type="match status" value="6"/>
</dbReference>
<comment type="caution">
    <text evidence="4">The sequence shown here is derived from an EMBL/GenBank/DDBJ whole genome shotgun (WGS) entry which is preliminary data.</text>
</comment>
<proteinExistence type="predicted"/>
<keyword evidence="1" id="KW-0677">Repeat</keyword>
<dbReference type="PRINTS" id="PR01415">
    <property type="entry name" value="ANKYRIN"/>
</dbReference>
<reference evidence="4" key="1">
    <citation type="journal article" date="2023" name="G3 (Bethesda)">
        <title>Whole genome assemblies of Zophobas morio and Tenebrio molitor.</title>
        <authorList>
            <person name="Kaur S."/>
            <person name="Stinson S.A."/>
            <person name="diCenzo G.C."/>
        </authorList>
    </citation>
    <scope>NUCLEOTIDE SEQUENCE</scope>
    <source>
        <strain evidence="4">QUZm001</strain>
    </source>
</reference>
<dbReference type="PANTHER" id="PTHR24173:SF89">
    <property type="entry name" value="ANKYRIN REPEAT DOMAIN 29"/>
    <property type="match status" value="1"/>
</dbReference>
<dbReference type="AlphaFoldDB" id="A0AA38HUJ2"/>
<keyword evidence="5" id="KW-1185">Reference proteome</keyword>
<dbReference type="PROSITE" id="PS50297">
    <property type="entry name" value="ANK_REP_REGION"/>
    <property type="match status" value="6"/>
</dbReference>
<evidence type="ECO:0000256" key="3">
    <source>
        <dbReference type="PROSITE-ProRule" id="PRU00023"/>
    </source>
</evidence>
<name>A0AA38HUJ2_9CUCU</name>
<feature type="repeat" description="ANK" evidence="3">
    <location>
        <begin position="167"/>
        <end position="199"/>
    </location>
</feature>
<dbReference type="PANTHER" id="PTHR24173">
    <property type="entry name" value="ANKYRIN REPEAT CONTAINING"/>
    <property type="match status" value="1"/>
</dbReference>
<feature type="repeat" description="ANK" evidence="3">
    <location>
        <begin position="101"/>
        <end position="133"/>
    </location>
</feature>